<dbReference type="AlphaFoldDB" id="A0A6C0I6L7"/>
<reference evidence="1" key="1">
    <citation type="journal article" date="2020" name="Nature">
        <title>Giant virus diversity and host interactions through global metagenomics.</title>
        <authorList>
            <person name="Schulz F."/>
            <person name="Roux S."/>
            <person name="Paez-Espino D."/>
            <person name="Jungbluth S."/>
            <person name="Walsh D.A."/>
            <person name="Denef V.J."/>
            <person name="McMahon K.D."/>
            <person name="Konstantinidis K.T."/>
            <person name="Eloe-Fadrosh E.A."/>
            <person name="Kyrpides N.C."/>
            <person name="Woyke T."/>
        </authorList>
    </citation>
    <scope>NUCLEOTIDE SEQUENCE</scope>
    <source>
        <strain evidence="1">GVMAG-M-3300023184-24</strain>
    </source>
</reference>
<organism evidence="1">
    <name type="scientific">viral metagenome</name>
    <dbReference type="NCBI Taxonomy" id="1070528"/>
    <lineage>
        <taxon>unclassified sequences</taxon>
        <taxon>metagenomes</taxon>
        <taxon>organismal metagenomes</taxon>
    </lineage>
</organism>
<protein>
    <submittedName>
        <fullName evidence="1">Uncharacterized protein</fullName>
    </submittedName>
</protein>
<accession>A0A6C0I6L7</accession>
<proteinExistence type="predicted"/>
<name>A0A6C0I6L7_9ZZZZ</name>
<sequence>MSNHTISSTIKTDNFNNFDWIRLPVEHDYITIIFCLKDHNNIDYSKDIIDNINNSNVRKAFKYILNIMPYQCIIDVDKYENYMIFKENKHVIENDRTTDIDNINKITESKVNVEHLRKILDRKTFIFNCTKEQNINDVTNDINKIFNLSICEYFHETHKIYIGELNNIPKSVLSISDYVFFDDYNTLNEYLTMFFHNIRITNSNSDLYLLDKCNNEYYQLYNFTKHIQNSL</sequence>
<dbReference type="EMBL" id="MN740108">
    <property type="protein sequence ID" value="QHT88045.1"/>
    <property type="molecule type" value="Genomic_DNA"/>
</dbReference>
<evidence type="ECO:0000313" key="1">
    <source>
        <dbReference type="EMBL" id="QHT88045.1"/>
    </source>
</evidence>